<evidence type="ECO:0008006" key="4">
    <source>
        <dbReference type="Google" id="ProtNLM"/>
    </source>
</evidence>
<name>A0A9P7Y310_9FUNG</name>
<feature type="region of interest" description="Disordered" evidence="1">
    <location>
        <begin position="70"/>
        <end position="90"/>
    </location>
</feature>
<organism evidence="2 3">
    <name type="scientific">Linnemannia hyalina</name>
    <dbReference type="NCBI Taxonomy" id="64524"/>
    <lineage>
        <taxon>Eukaryota</taxon>
        <taxon>Fungi</taxon>
        <taxon>Fungi incertae sedis</taxon>
        <taxon>Mucoromycota</taxon>
        <taxon>Mortierellomycotina</taxon>
        <taxon>Mortierellomycetes</taxon>
        <taxon>Mortierellales</taxon>
        <taxon>Mortierellaceae</taxon>
        <taxon>Linnemannia</taxon>
    </lineage>
</organism>
<keyword evidence="3" id="KW-1185">Reference proteome</keyword>
<evidence type="ECO:0000313" key="3">
    <source>
        <dbReference type="Proteomes" id="UP000707451"/>
    </source>
</evidence>
<proteinExistence type="predicted"/>
<reference evidence="2" key="1">
    <citation type="submission" date="2021-06" db="EMBL/GenBank/DDBJ databases">
        <title>Genome Sequence of Mortierella hyaline Strain SCG-10, a Cold-Adapted, Nitrate-Reducing Fungus Isolated from Soil in Minnesota, USA.</title>
        <authorList>
            <person name="Aldossari N."/>
        </authorList>
    </citation>
    <scope>NUCLEOTIDE SEQUENCE</scope>
    <source>
        <strain evidence="2">SCG-10</strain>
    </source>
</reference>
<feature type="compositionally biased region" description="Basic and acidic residues" evidence="1">
    <location>
        <begin position="78"/>
        <end position="90"/>
    </location>
</feature>
<accession>A0A9P7Y310</accession>
<sequence length="90" mass="9915">MTTPPAPGKEPPMVSNAAFVDDTNFFAPSNPNLERITDVSSEFFRIRRIEINGKKTELLAINPTHNGTITYGGSQIKPQDKSKASRILEV</sequence>
<protein>
    <recommendedName>
        <fullName evidence="4">Reverse transcriptase domain-containing protein</fullName>
    </recommendedName>
</protein>
<dbReference type="Proteomes" id="UP000707451">
    <property type="component" value="Unassembled WGS sequence"/>
</dbReference>
<dbReference type="EMBL" id="JAHRHY010000002">
    <property type="protein sequence ID" value="KAG9071856.1"/>
    <property type="molecule type" value="Genomic_DNA"/>
</dbReference>
<dbReference type="AlphaFoldDB" id="A0A9P7Y310"/>
<dbReference type="OrthoDB" id="2435398at2759"/>
<gene>
    <name evidence="2" type="ORF">KI688_006073</name>
</gene>
<evidence type="ECO:0000313" key="2">
    <source>
        <dbReference type="EMBL" id="KAG9071856.1"/>
    </source>
</evidence>
<comment type="caution">
    <text evidence="2">The sequence shown here is derived from an EMBL/GenBank/DDBJ whole genome shotgun (WGS) entry which is preliminary data.</text>
</comment>
<evidence type="ECO:0000256" key="1">
    <source>
        <dbReference type="SAM" id="MobiDB-lite"/>
    </source>
</evidence>